<name>X1PV06_9ZZZZ</name>
<comment type="caution">
    <text evidence="1">The sequence shown here is derived from an EMBL/GenBank/DDBJ whole genome shotgun (WGS) entry which is preliminary data.</text>
</comment>
<evidence type="ECO:0000313" key="1">
    <source>
        <dbReference type="EMBL" id="GAI34704.1"/>
    </source>
</evidence>
<dbReference type="Gene3D" id="3.30.70.1290">
    <property type="entry name" value="Transposase IS200-like"/>
    <property type="match status" value="1"/>
</dbReference>
<dbReference type="EMBL" id="BARV01028531">
    <property type="protein sequence ID" value="GAI34704.1"/>
    <property type="molecule type" value="Genomic_DNA"/>
</dbReference>
<dbReference type="GO" id="GO:0003677">
    <property type="term" value="F:DNA binding"/>
    <property type="evidence" value="ECO:0007669"/>
    <property type="project" value="InterPro"/>
</dbReference>
<organism evidence="1">
    <name type="scientific">marine sediment metagenome</name>
    <dbReference type="NCBI Taxonomy" id="412755"/>
    <lineage>
        <taxon>unclassified sequences</taxon>
        <taxon>metagenomes</taxon>
        <taxon>ecological metagenomes</taxon>
    </lineage>
</organism>
<accession>X1PV06</accession>
<dbReference type="GO" id="GO:0004803">
    <property type="term" value="F:transposase activity"/>
    <property type="evidence" value="ECO:0007669"/>
    <property type="project" value="InterPro"/>
</dbReference>
<dbReference type="InterPro" id="IPR036515">
    <property type="entry name" value="Transposase_17_sf"/>
</dbReference>
<dbReference type="AlphaFoldDB" id="X1PV06"/>
<gene>
    <name evidence="1" type="ORF">S06H3_45646</name>
</gene>
<feature type="non-terminal residue" evidence="1">
    <location>
        <position position="1"/>
    </location>
</feature>
<reference evidence="1" key="1">
    <citation type="journal article" date="2014" name="Front. Microbiol.">
        <title>High frequency of phylogenetically diverse reductive dehalogenase-homologous genes in deep subseafloor sedimentary metagenomes.</title>
        <authorList>
            <person name="Kawai M."/>
            <person name="Futagami T."/>
            <person name="Toyoda A."/>
            <person name="Takaki Y."/>
            <person name="Nishi S."/>
            <person name="Hori S."/>
            <person name="Arai W."/>
            <person name="Tsubouchi T."/>
            <person name="Morono Y."/>
            <person name="Uchiyama I."/>
            <person name="Ito T."/>
            <person name="Fujiyama A."/>
            <person name="Inagaki F."/>
            <person name="Takami H."/>
        </authorList>
    </citation>
    <scope>NUCLEOTIDE SEQUENCE</scope>
    <source>
        <strain evidence="1">Expedition CK06-06</strain>
    </source>
</reference>
<evidence type="ECO:0008006" key="2">
    <source>
        <dbReference type="Google" id="ProtNLM"/>
    </source>
</evidence>
<protein>
    <recommendedName>
        <fullName evidence="2">Transposase IS200-like domain-containing protein</fullName>
    </recommendedName>
</protein>
<proteinExistence type="predicted"/>
<sequence>ARYIERNPVRAKMVKQPYLWSYSSAKIHCGIDQDDPLATNQLFDYIEQEPKGWKEFIEAPDNPDEIKGIREKTRTGRPLGTNDFLEKLEGQLKRLFKLKPKGRPKKKVDK</sequence>
<dbReference type="GO" id="GO:0006313">
    <property type="term" value="P:DNA transposition"/>
    <property type="evidence" value="ECO:0007669"/>
    <property type="project" value="InterPro"/>
</dbReference>